<keyword evidence="10" id="KW-0325">Glycoprotein</keyword>
<evidence type="ECO:0000256" key="7">
    <source>
        <dbReference type="ARBA" id="ARBA00023136"/>
    </source>
</evidence>
<feature type="transmembrane region" description="Helical" evidence="14">
    <location>
        <begin position="231"/>
        <end position="254"/>
    </location>
</feature>
<protein>
    <submittedName>
        <fullName evidence="19">Neuronal acetylcholine receptor subunit alpha-7-like isoform X1</fullName>
    </submittedName>
</protein>
<dbReference type="FunFam" id="2.70.170.10:FF:000028">
    <property type="entry name" value="AcetylCholine Receptor"/>
    <property type="match status" value="1"/>
</dbReference>
<dbReference type="InterPro" id="IPR018000">
    <property type="entry name" value="Neurotransmitter_ion_chnl_CS"/>
</dbReference>
<dbReference type="PRINTS" id="PR00254">
    <property type="entry name" value="NICOTINICR"/>
</dbReference>
<dbReference type="InterPro" id="IPR002394">
    <property type="entry name" value="Nicotinic_acetylcholine_rcpt"/>
</dbReference>
<dbReference type="InterPro" id="IPR006201">
    <property type="entry name" value="Neur_channel"/>
</dbReference>
<evidence type="ECO:0000256" key="11">
    <source>
        <dbReference type="ARBA" id="ARBA00023286"/>
    </source>
</evidence>
<dbReference type="InterPro" id="IPR036734">
    <property type="entry name" value="Neur_chan_lig-bd_sf"/>
</dbReference>
<dbReference type="GO" id="GO:0004888">
    <property type="term" value="F:transmembrane signaling receptor activity"/>
    <property type="evidence" value="ECO:0007669"/>
    <property type="project" value="InterPro"/>
</dbReference>
<name>A0A6P8IEL3_ACTTE</name>
<evidence type="ECO:0000256" key="6">
    <source>
        <dbReference type="ARBA" id="ARBA00023065"/>
    </source>
</evidence>
<sequence>MKVLQWFFLFCLLATGNQVTAGNLHHHLMNSTRYNKRVRPATSATSPISITLGLSLHEIIDLNDKTQLLSLRITTRTSWFDSSLSWQPSDFNGIKKISLHTSDIWVPDIVVYNNADEGFGDGHTRVNAVIRHDGHVSLSIPFLLRSNCKVQLASYPFDVQVCSIKFGSWSFDGSQLALRMESPTADLSSYLPSAEWELIEIPGEFHSVVYACCANPYHDIEYMVKIRRRSLFYAIYLIIPCAMISMLTLLMFLLPPECNERMTVGMAILVGLSFFFLLVAENMPATAEGVPLIGIYYTVTLIEISVAFFMTCVVLRFHHYNPVHGEVPKWMKVYVIGTAARFLGFKFCNKIKNQQAMQPQMDGNNNEAVSMTTGDHEEKNEHHLNHRSNSSNKKPPTNKAEEESREAEKMISENIRKQDILVERQEEWRRAALVFNSLFMWTYFIAIVFSFAVLLLPQLIVSM</sequence>
<feature type="compositionally biased region" description="Basic and acidic residues" evidence="15">
    <location>
        <begin position="374"/>
        <end position="383"/>
    </location>
</feature>
<keyword evidence="11" id="KW-1071">Ligand-gated ion channel</keyword>
<keyword evidence="14" id="KW-0732">Signal</keyword>
<keyword evidence="9" id="KW-0675">Receptor</keyword>
<keyword evidence="4 14" id="KW-1133">Transmembrane helix</keyword>
<feature type="chain" id="PRO_5028510230" evidence="14">
    <location>
        <begin position="22"/>
        <end position="463"/>
    </location>
</feature>
<evidence type="ECO:0000256" key="10">
    <source>
        <dbReference type="ARBA" id="ARBA00023180"/>
    </source>
</evidence>
<keyword evidence="5" id="KW-0770">Synapse</keyword>
<reference evidence="19" key="1">
    <citation type="submission" date="2025-08" db="UniProtKB">
        <authorList>
            <consortium name="RefSeq"/>
        </authorList>
    </citation>
    <scope>IDENTIFICATION</scope>
    <source>
        <tissue evidence="19">Tentacle</tissue>
    </source>
</reference>
<feature type="transmembrane region" description="Helical" evidence="14">
    <location>
        <begin position="438"/>
        <end position="460"/>
    </location>
</feature>
<evidence type="ECO:0000256" key="9">
    <source>
        <dbReference type="ARBA" id="ARBA00023170"/>
    </source>
</evidence>
<dbReference type="CDD" id="cd18997">
    <property type="entry name" value="LGIC_ECD_nAChR"/>
    <property type="match status" value="1"/>
</dbReference>
<dbReference type="InterPro" id="IPR038050">
    <property type="entry name" value="Neuro_actylchol_rec"/>
</dbReference>
<keyword evidence="18" id="KW-1185">Reference proteome</keyword>
<comment type="similarity">
    <text evidence="14">Belongs to the ligand-gated ion channel (TC 1.A.9) family.</text>
</comment>
<dbReference type="SUPFAM" id="SSF63712">
    <property type="entry name" value="Nicotinic receptor ligand binding domain-like"/>
    <property type="match status" value="1"/>
</dbReference>
<feature type="transmembrane region" description="Helical" evidence="14">
    <location>
        <begin position="292"/>
        <end position="315"/>
    </location>
</feature>
<evidence type="ECO:0000313" key="18">
    <source>
        <dbReference type="Proteomes" id="UP000515163"/>
    </source>
</evidence>
<dbReference type="Pfam" id="PF02932">
    <property type="entry name" value="Neur_chan_memb"/>
    <property type="match status" value="1"/>
</dbReference>
<dbReference type="InterPro" id="IPR036719">
    <property type="entry name" value="Neuro-gated_channel_TM_sf"/>
</dbReference>
<feature type="domain" description="Neurotransmitter-gated ion-channel transmembrane" evidence="17">
    <location>
        <begin position="237"/>
        <end position="449"/>
    </location>
</feature>
<accession>A0A6P8IEL3</accession>
<dbReference type="InParanoid" id="A0A6P8IEL3"/>
<keyword evidence="2" id="KW-1003">Cell membrane</keyword>
<dbReference type="FunFam" id="1.20.58.390:FF:000043">
    <property type="entry name" value="AcetylCholine Receptor"/>
    <property type="match status" value="1"/>
</dbReference>
<dbReference type="NCBIfam" id="TIGR00860">
    <property type="entry name" value="LIC"/>
    <property type="match status" value="1"/>
</dbReference>
<evidence type="ECO:0000256" key="12">
    <source>
        <dbReference type="ARBA" id="ARBA00023303"/>
    </source>
</evidence>
<dbReference type="Gene3D" id="1.20.58.390">
    <property type="entry name" value="Neurotransmitter-gated ion-channel transmembrane domain"/>
    <property type="match status" value="1"/>
</dbReference>
<evidence type="ECO:0000256" key="4">
    <source>
        <dbReference type="ARBA" id="ARBA00022989"/>
    </source>
</evidence>
<dbReference type="RefSeq" id="XP_031564355.1">
    <property type="nucleotide sequence ID" value="XM_031708495.1"/>
</dbReference>
<evidence type="ECO:0000259" key="16">
    <source>
        <dbReference type="Pfam" id="PF02931"/>
    </source>
</evidence>
<dbReference type="OrthoDB" id="5975154at2759"/>
<evidence type="ECO:0000256" key="14">
    <source>
        <dbReference type="RuleBase" id="RU000687"/>
    </source>
</evidence>
<feature type="signal peptide" evidence="14">
    <location>
        <begin position="1"/>
        <end position="21"/>
    </location>
</feature>
<proteinExistence type="inferred from homology"/>
<keyword evidence="8" id="KW-1015">Disulfide bond</keyword>
<dbReference type="PROSITE" id="PS00236">
    <property type="entry name" value="NEUROTR_ION_CHANNEL"/>
    <property type="match status" value="1"/>
</dbReference>
<comment type="subcellular location">
    <subcellularLocation>
        <location evidence="13">Synaptic cell membrane</location>
        <topology evidence="13">Multi-pass membrane protein</topology>
    </subcellularLocation>
</comment>
<evidence type="ECO:0000256" key="2">
    <source>
        <dbReference type="ARBA" id="ARBA00022475"/>
    </source>
</evidence>
<keyword evidence="7 14" id="KW-0472">Membrane</keyword>
<feature type="region of interest" description="Disordered" evidence="15">
    <location>
        <begin position="356"/>
        <end position="409"/>
    </location>
</feature>
<dbReference type="AlphaFoldDB" id="A0A6P8IEL3"/>
<dbReference type="GO" id="GO:0022848">
    <property type="term" value="F:acetylcholine-gated monoatomic cation-selective channel activity"/>
    <property type="evidence" value="ECO:0007669"/>
    <property type="project" value="InterPro"/>
</dbReference>
<evidence type="ECO:0000256" key="15">
    <source>
        <dbReference type="SAM" id="MobiDB-lite"/>
    </source>
</evidence>
<organism evidence="18 19">
    <name type="scientific">Actinia tenebrosa</name>
    <name type="common">Australian red waratah sea anemone</name>
    <dbReference type="NCBI Taxonomy" id="6105"/>
    <lineage>
        <taxon>Eukaryota</taxon>
        <taxon>Metazoa</taxon>
        <taxon>Cnidaria</taxon>
        <taxon>Anthozoa</taxon>
        <taxon>Hexacorallia</taxon>
        <taxon>Actiniaria</taxon>
        <taxon>Actiniidae</taxon>
        <taxon>Actinia</taxon>
    </lineage>
</organism>
<evidence type="ECO:0000256" key="3">
    <source>
        <dbReference type="ARBA" id="ARBA00022692"/>
    </source>
</evidence>
<feature type="compositionally biased region" description="Basic and acidic residues" evidence="15">
    <location>
        <begin position="399"/>
        <end position="409"/>
    </location>
</feature>
<feature type="transmembrane region" description="Helical" evidence="14">
    <location>
        <begin position="261"/>
        <end position="280"/>
    </location>
</feature>
<dbReference type="GeneID" id="116299781"/>
<evidence type="ECO:0000313" key="19">
    <source>
        <dbReference type="RefSeq" id="XP_031564355.1"/>
    </source>
</evidence>
<dbReference type="Gene3D" id="2.70.170.10">
    <property type="entry name" value="Neurotransmitter-gated ion-channel ligand-binding domain"/>
    <property type="match status" value="1"/>
</dbReference>
<feature type="domain" description="Neurotransmitter-gated ion-channel ligand-binding" evidence="16">
    <location>
        <begin position="24"/>
        <end position="229"/>
    </location>
</feature>
<keyword evidence="1 14" id="KW-0813">Transport</keyword>
<dbReference type="Proteomes" id="UP000515163">
    <property type="component" value="Unplaced"/>
</dbReference>
<dbReference type="GO" id="GO:0045211">
    <property type="term" value="C:postsynaptic membrane"/>
    <property type="evidence" value="ECO:0007669"/>
    <property type="project" value="InterPro"/>
</dbReference>
<evidence type="ECO:0000256" key="5">
    <source>
        <dbReference type="ARBA" id="ARBA00023018"/>
    </source>
</evidence>
<evidence type="ECO:0000256" key="13">
    <source>
        <dbReference type="ARBA" id="ARBA00034099"/>
    </source>
</evidence>
<feature type="compositionally biased region" description="Polar residues" evidence="15">
    <location>
        <begin position="356"/>
        <end position="373"/>
    </location>
</feature>
<dbReference type="SUPFAM" id="SSF90112">
    <property type="entry name" value="Neurotransmitter-gated ion-channel transmembrane pore"/>
    <property type="match status" value="1"/>
</dbReference>
<gene>
    <name evidence="19" type="primary">LOC116299781</name>
</gene>
<dbReference type="CDD" id="cd19051">
    <property type="entry name" value="LGIC_TM_cation"/>
    <property type="match status" value="1"/>
</dbReference>
<evidence type="ECO:0000256" key="1">
    <source>
        <dbReference type="ARBA" id="ARBA00022448"/>
    </source>
</evidence>
<evidence type="ECO:0000259" key="17">
    <source>
        <dbReference type="Pfam" id="PF02932"/>
    </source>
</evidence>
<keyword evidence="3 14" id="KW-0812">Transmembrane</keyword>
<evidence type="ECO:0000256" key="8">
    <source>
        <dbReference type="ARBA" id="ARBA00023157"/>
    </source>
</evidence>
<dbReference type="KEGG" id="aten:116299781"/>
<dbReference type="PRINTS" id="PR00252">
    <property type="entry name" value="NRIONCHANNEL"/>
</dbReference>
<dbReference type="PANTHER" id="PTHR18945">
    <property type="entry name" value="NEUROTRANSMITTER GATED ION CHANNEL"/>
    <property type="match status" value="1"/>
</dbReference>
<dbReference type="InterPro" id="IPR006029">
    <property type="entry name" value="Neurotrans-gated_channel_TM"/>
</dbReference>
<keyword evidence="12 14" id="KW-0407">Ion channel</keyword>
<keyword evidence="6 14" id="KW-0406">Ion transport</keyword>
<dbReference type="Pfam" id="PF02931">
    <property type="entry name" value="Neur_chan_LBD"/>
    <property type="match status" value="1"/>
</dbReference>
<dbReference type="InterPro" id="IPR006202">
    <property type="entry name" value="Neur_chan_lig-bd"/>
</dbReference>